<comment type="caution">
    <text evidence="1">The sequence shown here is derived from an EMBL/GenBank/DDBJ whole genome shotgun (WGS) entry which is preliminary data.</text>
</comment>
<keyword evidence="2" id="KW-1185">Reference proteome</keyword>
<dbReference type="RefSeq" id="WP_144250759.1">
    <property type="nucleotide sequence ID" value="NZ_VLPK01000008.1"/>
</dbReference>
<name>A0A556M7S7_9SPHI</name>
<dbReference type="Proteomes" id="UP000318733">
    <property type="component" value="Unassembled WGS sequence"/>
</dbReference>
<organism evidence="1 2">
    <name type="scientific">Mucilaginibacter corticis</name>
    <dbReference type="NCBI Taxonomy" id="2597670"/>
    <lineage>
        <taxon>Bacteria</taxon>
        <taxon>Pseudomonadati</taxon>
        <taxon>Bacteroidota</taxon>
        <taxon>Sphingobacteriia</taxon>
        <taxon>Sphingobacteriales</taxon>
        <taxon>Sphingobacteriaceae</taxon>
        <taxon>Mucilaginibacter</taxon>
    </lineage>
</organism>
<dbReference type="OrthoDB" id="940757at2"/>
<protein>
    <submittedName>
        <fullName evidence="1">Uncharacterized protein</fullName>
    </submittedName>
</protein>
<proteinExistence type="predicted"/>
<evidence type="ECO:0000313" key="2">
    <source>
        <dbReference type="Proteomes" id="UP000318733"/>
    </source>
</evidence>
<dbReference type="AlphaFoldDB" id="A0A556M7S7"/>
<accession>A0A556M7S7</accession>
<gene>
    <name evidence="1" type="ORF">FO440_23475</name>
</gene>
<dbReference type="EMBL" id="VLPK01000008">
    <property type="protein sequence ID" value="TSJ35885.1"/>
    <property type="molecule type" value="Genomic_DNA"/>
</dbReference>
<sequence length="266" mass="30079">MKNLTNDSKKSLIKLLVSGGINCITNEGFRKFLDAHAVTIAGVGASATGLGIVAPIVAGVANSISSNIASNHVNKLANVDDLLSWIENSDPGSINHDLEKSIIRAGINAFKFIEVLYIKGIKQDETFWLSSEPDEKKEFLSKLKKFFRQANEDLKREITYIKIQRKFIQKPQPLLKALSDYILIGPNGNLSPADLKKFKDFYIYKMPYCFDLAFKEELKSNDRSYKAFQMWIAEGIQKQNIHILHLQEKALKVEIPKGLTMQYLRL</sequence>
<reference evidence="1 2" key="1">
    <citation type="submission" date="2019-07" db="EMBL/GenBank/DDBJ databases">
        <authorList>
            <person name="Huq M.A."/>
        </authorList>
    </citation>
    <scope>NUCLEOTIDE SEQUENCE [LARGE SCALE GENOMIC DNA]</scope>
    <source>
        <strain evidence="1 2">MAH-19</strain>
    </source>
</reference>
<evidence type="ECO:0000313" key="1">
    <source>
        <dbReference type="EMBL" id="TSJ35885.1"/>
    </source>
</evidence>